<proteinExistence type="predicted"/>
<dbReference type="Gramene" id="Psat07G0421300-T1">
    <property type="protein sequence ID" value="KAI5388436.1"/>
    <property type="gene ID" value="KIW84_074213"/>
</dbReference>
<comment type="caution">
    <text evidence="1">The sequence shown here is derived from an EMBL/GenBank/DDBJ whole genome shotgun (WGS) entry which is preliminary data.</text>
</comment>
<dbReference type="Pfam" id="PF10712">
    <property type="entry name" value="NAD-GH"/>
    <property type="match status" value="1"/>
</dbReference>
<evidence type="ECO:0000313" key="2">
    <source>
        <dbReference type="Proteomes" id="UP001058974"/>
    </source>
</evidence>
<sequence>MGGNCPCVAGSAVLCRMAFGRIGSCCTVNAPGEAISVNGEVPSINVSMISFAYELLQQQWFQQDQLRLQRELLFNGFLQIFSKKIWQTQAQCSHCPDAFPPQFCARVRGIDSKSNGSSCEFIDDSSNIETDNDIGIRGGLSLSIIEISWGGNDIITNCLAKECFGGFLHLFDASSLSHTYEA</sequence>
<accession>A0A9D4VRQ2</accession>
<evidence type="ECO:0000313" key="1">
    <source>
        <dbReference type="EMBL" id="KAI5388436.1"/>
    </source>
</evidence>
<organism evidence="1 2">
    <name type="scientific">Pisum sativum</name>
    <name type="common">Garden pea</name>
    <name type="synonym">Lathyrus oleraceus</name>
    <dbReference type="NCBI Taxonomy" id="3888"/>
    <lineage>
        <taxon>Eukaryota</taxon>
        <taxon>Viridiplantae</taxon>
        <taxon>Streptophyta</taxon>
        <taxon>Embryophyta</taxon>
        <taxon>Tracheophyta</taxon>
        <taxon>Spermatophyta</taxon>
        <taxon>Magnoliopsida</taxon>
        <taxon>eudicotyledons</taxon>
        <taxon>Gunneridae</taxon>
        <taxon>Pentapetalae</taxon>
        <taxon>rosids</taxon>
        <taxon>fabids</taxon>
        <taxon>Fabales</taxon>
        <taxon>Fabaceae</taxon>
        <taxon>Papilionoideae</taxon>
        <taxon>50 kb inversion clade</taxon>
        <taxon>NPAAA clade</taxon>
        <taxon>Hologalegina</taxon>
        <taxon>IRL clade</taxon>
        <taxon>Fabeae</taxon>
        <taxon>Lathyrus</taxon>
    </lineage>
</organism>
<gene>
    <name evidence="1" type="ORF">KIW84_074213</name>
</gene>
<name>A0A9D4VRQ2_PEA</name>
<dbReference type="Proteomes" id="UP001058974">
    <property type="component" value="Chromosome 7"/>
</dbReference>
<dbReference type="InterPro" id="IPR019651">
    <property type="entry name" value="Glutamate_DH_NAD-spec"/>
</dbReference>
<dbReference type="EMBL" id="JAMSHJ010000007">
    <property type="protein sequence ID" value="KAI5388436.1"/>
    <property type="molecule type" value="Genomic_DNA"/>
</dbReference>
<protein>
    <submittedName>
        <fullName evidence="1">Uncharacterized protein</fullName>
    </submittedName>
</protein>
<dbReference type="AlphaFoldDB" id="A0A9D4VRQ2"/>
<keyword evidence="2" id="KW-1185">Reference proteome</keyword>
<reference evidence="1 2" key="1">
    <citation type="journal article" date="2022" name="Nat. Genet.">
        <title>Improved pea reference genome and pan-genome highlight genomic features and evolutionary characteristics.</title>
        <authorList>
            <person name="Yang T."/>
            <person name="Liu R."/>
            <person name="Luo Y."/>
            <person name="Hu S."/>
            <person name="Wang D."/>
            <person name="Wang C."/>
            <person name="Pandey M.K."/>
            <person name="Ge S."/>
            <person name="Xu Q."/>
            <person name="Li N."/>
            <person name="Li G."/>
            <person name="Huang Y."/>
            <person name="Saxena R.K."/>
            <person name="Ji Y."/>
            <person name="Li M."/>
            <person name="Yan X."/>
            <person name="He Y."/>
            <person name="Liu Y."/>
            <person name="Wang X."/>
            <person name="Xiang C."/>
            <person name="Varshney R.K."/>
            <person name="Ding H."/>
            <person name="Gao S."/>
            <person name="Zong X."/>
        </authorList>
    </citation>
    <scope>NUCLEOTIDE SEQUENCE [LARGE SCALE GENOMIC DNA]</scope>
    <source>
        <strain evidence="1 2">cv. Zhongwan 6</strain>
    </source>
</reference>